<gene>
    <name evidence="6" type="ORF">CFX0092_A2047</name>
</gene>
<feature type="binding site" evidence="5">
    <location>
        <position position="330"/>
    </location>
    <ligand>
        <name>Ca(2+)</name>
        <dbReference type="ChEBI" id="CHEBI:29108"/>
    </ligand>
</feature>
<dbReference type="Gene3D" id="1.10.1400.10">
    <property type="match status" value="1"/>
</dbReference>
<dbReference type="Gene3D" id="3.60.20.10">
    <property type="entry name" value="Glutamine Phosphoribosylpyrophosphate, subunit 1, domain 1"/>
    <property type="match status" value="1"/>
</dbReference>
<dbReference type="Gene3D" id="2.30.120.10">
    <property type="match status" value="1"/>
</dbReference>
<dbReference type="Gene3D" id="1.10.439.10">
    <property type="entry name" value="Penicillin Amidohydrolase, domain 1"/>
    <property type="match status" value="1"/>
</dbReference>
<dbReference type="PIRSF" id="PIRSF001227">
    <property type="entry name" value="Pen_acylase"/>
    <property type="match status" value="1"/>
</dbReference>
<feature type="active site" description="Nucleophile" evidence="4">
    <location>
        <position position="258"/>
    </location>
</feature>
<dbReference type="SUPFAM" id="SSF56235">
    <property type="entry name" value="N-terminal nucleophile aminohydrolases (Ntn hydrolases)"/>
    <property type="match status" value="1"/>
</dbReference>
<dbReference type="InterPro" id="IPR023343">
    <property type="entry name" value="Penicillin_amidase_dom1"/>
</dbReference>
<name>A0A160T527_9CHLR</name>
<dbReference type="InterPro" id="IPR014395">
    <property type="entry name" value="Pen/GL7ACA/AHL_acylase"/>
</dbReference>
<evidence type="ECO:0000256" key="3">
    <source>
        <dbReference type="ARBA" id="ARBA00023145"/>
    </source>
</evidence>
<evidence type="ECO:0000313" key="6">
    <source>
        <dbReference type="EMBL" id="CUS03925.2"/>
    </source>
</evidence>
<keyword evidence="2" id="KW-0378">Hydrolase</keyword>
<dbReference type="KEGG" id="pbf:CFX0092_A2047"/>
<comment type="cofactor">
    <cofactor evidence="5">
        <name>Ca(2+)</name>
        <dbReference type="ChEBI" id="CHEBI:29108"/>
    </cofactor>
    <text evidence="5">Binds 1 Ca(2+) ion per dimer.</text>
</comment>
<protein>
    <submittedName>
        <fullName evidence="6">Peptidase S45, penicillin amidase</fullName>
    </submittedName>
</protein>
<evidence type="ECO:0000313" key="7">
    <source>
        <dbReference type="Proteomes" id="UP000215027"/>
    </source>
</evidence>
<evidence type="ECO:0000256" key="5">
    <source>
        <dbReference type="PIRSR" id="PIRSR001227-2"/>
    </source>
</evidence>
<dbReference type="RefSeq" id="WP_095043342.1">
    <property type="nucleotide sequence ID" value="NZ_LN890655.1"/>
</dbReference>
<dbReference type="GO" id="GO:0016811">
    <property type="term" value="F:hydrolase activity, acting on carbon-nitrogen (but not peptide) bonds, in linear amides"/>
    <property type="evidence" value="ECO:0007669"/>
    <property type="project" value="InterPro"/>
</dbReference>
<dbReference type="CDD" id="cd03747">
    <property type="entry name" value="Ntn_PGA_like"/>
    <property type="match status" value="1"/>
</dbReference>
<keyword evidence="7" id="KW-1185">Reference proteome</keyword>
<dbReference type="OrthoDB" id="9759796at2"/>
<dbReference type="GO" id="GO:0046872">
    <property type="term" value="F:metal ion binding"/>
    <property type="evidence" value="ECO:0007669"/>
    <property type="project" value="UniProtKB-KW"/>
</dbReference>
<dbReference type="PANTHER" id="PTHR34218">
    <property type="entry name" value="PEPTIDASE S45 PENICILLIN AMIDASE"/>
    <property type="match status" value="1"/>
</dbReference>
<dbReference type="InterPro" id="IPR002692">
    <property type="entry name" value="S45"/>
</dbReference>
<dbReference type="InterPro" id="IPR043147">
    <property type="entry name" value="Penicillin_amidase_A-knob"/>
</dbReference>
<dbReference type="AlphaFoldDB" id="A0A160T527"/>
<keyword evidence="3" id="KW-0865">Zymogen</keyword>
<sequence length="812" mass="89092">MTSRNRSRSWLALPVAGAAGALGAGVALRRVMRRAAPPLNGRLSATGLRAPVEIIRDTWGVPHIYAENEHDLFFTQGFAHAQDRLFQMDLYRRLGLGRLSEVTGPASLPLDKFARYLGWPRAAQIQVDATDPDTAAVITAYAAGVNAFIATQPLPAEFKLLAYRPQPWDALATGAWGIVLAWGLSCNWETELMRAWLLDELGPERAADLTPTYAAGYATTLPDELIGRRLAEGLLNAFHETAVHGPVGAPVFGQGLGSNNWVVSGARTASGRPQLANDPHLPPVSPTIWYANHLSGGGYHVTGFTLPGVPGVIIGHNDHCAWGITNAFPDAQDVYIERFHPDDPNRYEVDGEWRAADVAEEVIRVRGGRPVRLTVRQTHHGPVFSDALPGSHADLSYDWTLFHTARHGRNHLRAVLASNRANDWASFRESLRDWSFPSQNVVYAGTDGIIAYLMPGLVPRRRKGDGLLPVPGWTDEYGWDGFIPFEELPVYVNPPEGFIATANNCMAGDSYPYLLTGEWLPDYRLRRIRELLAARPKLTLDDQRRIQNDAVSLMARRFLAAALPLTVAAPHLDPAAGDALNRLAAWDGDMAVDSVPATLYFGWLVHFTRAAVAQAVGVARMETLLAKGDKVGFPFMPFYEIGYELALRWLEGSGPAWVGDVGPLLLPALNQTLDALRRAIGPDPATWTWGRVHRVSLEHEMTRLPALGRLWRPRSLPAAGDGYTINQCDTTPHFPPDPATIIASCRLIIDVGAWDESLAALPGGQSGHPASPHYHDRLPEWRDGQYFPLLFSRDKVLAVARGTWRLEPAGGE</sequence>
<feature type="binding site" evidence="5">
    <location>
        <position position="333"/>
    </location>
    <ligand>
        <name>Ca(2+)</name>
        <dbReference type="ChEBI" id="CHEBI:29108"/>
    </ligand>
</feature>
<dbReference type="GO" id="GO:0017000">
    <property type="term" value="P:antibiotic biosynthetic process"/>
    <property type="evidence" value="ECO:0007669"/>
    <property type="project" value="InterPro"/>
</dbReference>
<dbReference type="Proteomes" id="UP000215027">
    <property type="component" value="Chromosome I"/>
</dbReference>
<feature type="binding site" evidence="5">
    <location>
        <position position="191"/>
    </location>
    <ligand>
        <name>Ca(2+)</name>
        <dbReference type="ChEBI" id="CHEBI:29108"/>
    </ligand>
</feature>
<accession>A0A160T527</accession>
<dbReference type="Pfam" id="PF01804">
    <property type="entry name" value="Penicil_amidase"/>
    <property type="match status" value="1"/>
</dbReference>
<evidence type="ECO:0000256" key="1">
    <source>
        <dbReference type="ARBA" id="ARBA00006586"/>
    </source>
</evidence>
<dbReference type="PANTHER" id="PTHR34218:SF4">
    <property type="entry name" value="ACYL-HOMOSERINE LACTONE ACYLASE QUIP"/>
    <property type="match status" value="1"/>
</dbReference>
<comment type="similarity">
    <text evidence="1">Belongs to the peptidase S45 family.</text>
</comment>
<reference evidence="6" key="1">
    <citation type="submission" date="2016-01" db="EMBL/GenBank/DDBJ databases">
        <authorList>
            <person name="Mcilroy J.S."/>
            <person name="Karst M S."/>
            <person name="Albertsen M."/>
        </authorList>
    </citation>
    <scope>NUCLEOTIDE SEQUENCE</scope>
    <source>
        <strain evidence="6">Cfx-K</strain>
    </source>
</reference>
<dbReference type="InterPro" id="IPR043146">
    <property type="entry name" value="Penicillin_amidase_N_B-knob"/>
</dbReference>
<evidence type="ECO:0000256" key="4">
    <source>
        <dbReference type="PIRSR" id="PIRSR001227-1"/>
    </source>
</evidence>
<evidence type="ECO:0000256" key="2">
    <source>
        <dbReference type="ARBA" id="ARBA00022801"/>
    </source>
</evidence>
<keyword evidence="5" id="KW-0106">Calcium</keyword>
<proteinExistence type="inferred from homology"/>
<keyword evidence="5" id="KW-0479">Metal-binding</keyword>
<dbReference type="InterPro" id="IPR029055">
    <property type="entry name" value="Ntn_hydrolases_N"/>
</dbReference>
<dbReference type="EMBL" id="LN890655">
    <property type="protein sequence ID" value="CUS03925.2"/>
    <property type="molecule type" value="Genomic_DNA"/>
</dbReference>
<organism evidence="6 7">
    <name type="scientific">Candidatus Promineifilum breve</name>
    <dbReference type="NCBI Taxonomy" id="1806508"/>
    <lineage>
        <taxon>Bacteria</taxon>
        <taxon>Bacillati</taxon>
        <taxon>Chloroflexota</taxon>
        <taxon>Ardenticatenia</taxon>
        <taxon>Candidatus Promineifilales</taxon>
        <taxon>Candidatus Promineifilaceae</taxon>
        <taxon>Candidatus Promineifilum</taxon>
    </lineage>
</organism>